<dbReference type="EMBL" id="JAVFKD010000010">
    <property type="protein sequence ID" value="KAK5994430.1"/>
    <property type="molecule type" value="Genomic_DNA"/>
</dbReference>
<evidence type="ECO:0000313" key="2">
    <source>
        <dbReference type="Proteomes" id="UP001338125"/>
    </source>
</evidence>
<sequence>MNTLITLEPDRQKAQRNAEHQSVVRFTTIRALFRTLWNADGGGSVLVKDISVDRFKKWDAQREEILFRRIFLCMAESKTLIVPILTRAHESLYLEFIRTSLYSHSDRHGIRGRAFGAIEFQNVVADKLISAREPDTGYGPSP</sequence>
<name>A0ABR0SRS9_9HYPO</name>
<reference evidence="1 2" key="1">
    <citation type="submission" date="2024-01" db="EMBL/GenBank/DDBJ databases">
        <title>Complete genome of Cladobotryum mycophilum ATHUM6906.</title>
        <authorList>
            <person name="Christinaki A.C."/>
            <person name="Myridakis A.I."/>
            <person name="Kouvelis V.N."/>
        </authorList>
    </citation>
    <scope>NUCLEOTIDE SEQUENCE [LARGE SCALE GENOMIC DNA]</scope>
    <source>
        <strain evidence="1 2">ATHUM6906</strain>
    </source>
</reference>
<proteinExistence type="predicted"/>
<protein>
    <submittedName>
        <fullName evidence="1">Uncharacterized protein</fullName>
    </submittedName>
</protein>
<organism evidence="1 2">
    <name type="scientific">Cladobotryum mycophilum</name>
    <dbReference type="NCBI Taxonomy" id="491253"/>
    <lineage>
        <taxon>Eukaryota</taxon>
        <taxon>Fungi</taxon>
        <taxon>Dikarya</taxon>
        <taxon>Ascomycota</taxon>
        <taxon>Pezizomycotina</taxon>
        <taxon>Sordariomycetes</taxon>
        <taxon>Hypocreomycetidae</taxon>
        <taxon>Hypocreales</taxon>
        <taxon>Hypocreaceae</taxon>
        <taxon>Cladobotryum</taxon>
    </lineage>
</organism>
<gene>
    <name evidence="1" type="ORF">PT974_04904</name>
</gene>
<accession>A0ABR0SRS9</accession>
<evidence type="ECO:0000313" key="1">
    <source>
        <dbReference type="EMBL" id="KAK5994430.1"/>
    </source>
</evidence>
<keyword evidence="2" id="KW-1185">Reference proteome</keyword>
<comment type="caution">
    <text evidence="1">The sequence shown here is derived from an EMBL/GenBank/DDBJ whole genome shotgun (WGS) entry which is preliminary data.</text>
</comment>
<dbReference type="Proteomes" id="UP001338125">
    <property type="component" value="Unassembled WGS sequence"/>
</dbReference>